<dbReference type="SUPFAM" id="SSF53448">
    <property type="entry name" value="Nucleotide-diphospho-sugar transferases"/>
    <property type="match status" value="1"/>
</dbReference>
<proteinExistence type="predicted"/>
<dbReference type="GO" id="GO:0005829">
    <property type="term" value="C:cytosol"/>
    <property type="evidence" value="ECO:0007669"/>
    <property type="project" value="TreeGrafter"/>
</dbReference>
<dbReference type="Gene3D" id="3.90.550.10">
    <property type="entry name" value="Spore Coat Polysaccharide Biosynthesis Protein SpsA, Chain A"/>
    <property type="match status" value="1"/>
</dbReference>
<accession>A0A1M7BF15</accession>
<gene>
    <name evidence="1" type="ORF">SAMN05444159_6134</name>
</gene>
<dbReference type="Pfam" id="PF02348">
    <property type="entry name" value="CTP_transf_3"/>
    <property type="match status" value="1"/>
</dbReference>
<protein>
    <submittedName>
        <fullName evidence="1">Spore coat polysaccharide biosynthesis protein SpsF</fullName>
    </submittedName>
</protein>
<dbReference type="OrthoDB" id="9805604at2"/>
<dbReference type="EMBL" id="LT670844">
    <property type="protein sequence ID" value="SHL53592.1"/>
    <property type="molecule type" value="Genomic_DNA"/>
</dbReference>
<name>A0A1M7BF15_9BRAD</name>
<evidence type="ECO:0000313" key="2">
    <source>
        <dbReference type="Proteomes" id="UP000189935"/>
    </source>
</evidence>
<organism evidence="1 2">
    <name type="scientific">Bradyrhizobium lablabi</name>
    <dbReference type="NCBI Taxonomy" id="722472"/>
    <lineage>
        <taxon>Bacteria</taxon>
        <taxon>Pseudomonadati</taxon>
        <taxon>Pseudomonadota</taxon>
        <taxon>Alphaproteobacteria</taxon>
        <taxon>Hyphomicrobiales</taxon>
        <taxon>Nitrobacteraceae</taxon>
        <taxon>Bradyrhizobium</taxon>
    </lineage>
</organism>
<evidence type="ECO:0000313" key="1">
    <source>
        <dbReference type="EMBL" id="SHL53592.1"/>
    </source>
</evidence>
<dbReference type="InterPro" id="IPR003329">
    <property type="entry name" value="Cytidylyl_trans"/>
</dbReference>
<dbReference type="PANTHER" id="PTHR42866:SF1">
    <property type="entry name" value="SPORE COAT POLYSACCHARIDE BIOSYNTHESIS PROTEIN SPSF"/>
    <property type="match status" value="1"/>
</dbReference>
<dbReference type="Proteomes" id="UP000189935">
    <property type="component" value="Chromosome I"/>
</dbReference>
<sequence length="220" mass="24658">MTYRIFIQARMSSARFPGKMLAPFRGRPLIAQVLERFRGFDLHSRIVVLTSVDSTDDPLADFVANRCAVPVFRGELGNVVARFQSALAEYPCEWFVRISGDSPLIDASLVQAMIRLSDRGHDVVSNVVRRTFPPGQSVECVRSGVFRALNAGDLTPDQREHVTKVFYDRPDDWRLRSVICEEPAWADVRMVVDHLDDLRKLEAGLAQPASFGDLARPEAG</sequence>
<dbReference type="AlphaFoldDB" id="A0A1M7BF15"/>
<reference evidence="1 2" key="1">
    <citation type="submission" date="2016-11" db="EMBL/GenBank/DDBJ databases">
        <authorList>
            <person name="Jaros S."/>
            <person name="Januszkiewicz K."/>
            <person name="Wedrychowicz H."/>
        </authorList>
    </citation>
    <scope>NUCLEOTIDE SEQUENCE [LARGE SCALE GENOMIC DNA]</scope>
    <source>
        <strain evidence="1 2">GAS499</strain>
    </source>
</reference>
<dbReference type="RefSeq" id="WP_079543361.1">
    <property type="nucleotide sequence ID" value="NZ_LT670844.1"/>
</dbReference>
<dbReference type="PANTHER" id="PTHR42866">
    <property type="entry name" value="3-DEOXY-MANNO-OCTULOSONATE CYTIDYLYLTRANSFERASE"/>
    <property type="match status" value="1"/>
</dbReference>
<dbReference type="InterPro" id="IPR029044">
    <property type="entry name" value="Nucleotide-diphossugar_trans"/>
</dbReference>